<protein>
    <submittedName>
        <fullName evidence="1">Uncharacterized protein</fullName>
    </submittedName>
</protein>
<dbReference type="KEGG" id="pca:Pcar_3467"/>
<reference evidence="2" key="1">
    <citation type="submission" date="2005-10" db="EMBL/GenBank/DDBJ databases">
        <title>Complete sequence of Pelobacter carbinolicus DSM 2380.</title>
        <authorList>
            <person name="Copeland A."/>
            <person name="Lucas S."/>
            <person name="Lapidus A."/>
            <person name="Barry K."/>
            <person name="Detter J.C."/>
            <person name="Glavina T."/>
            <person name="Hammon N."/>
            <person name="Israni S."/>
            <person name="Pitluck S."/>
            <person name="Chertkov O."/>
            <person name="Schmutz J."/>
            <person name="Larimer F."/>
            <person name="Land M."/>
            <person name="Kyrpides N."/>
            <person name="Ivanova N."/>
            <person name="Richardson P."/>
        </authorList>
    </citation>
    <scope>NUCLEOTIDE SEQUENCE [LARGE SCALE GENOMIC DNA]</scope>
    <source>
        <strain evidence="2">DSM 2380 / NBRC 103641 / GraBd1</strain>
    </source>
</reference>
<sequence>MMKRQLSATPFYLLKPGSFTGNNGRKVGDEVDDIIEDSKAGDDKGKGAVAQVIQGDGFDLRFAEIVRESLRLRPAEDISYTGLDVYLIMEKAELLFAQAPSP</sequence>
<proteinExistence type="predicted"/>
<keyword evidence="2" id="KW-1185">Reference proteome</keyword>
<accession>J9UA89</accession>
<dbReference type="Proteomes" id="UP000002534">
    <property type="component" value="Chromosome"/>
</dbReference>
<organism evidence="1 2">
    <name type="scientific">Syntrophotalea carbinolica (strain DSM 2380 / NBRC 103641 / GraBd1)</name>
    <name type="common">Pelobacter carbinolicus</name>
    <dbReference type="NCBI Taxonomy" id="338963"/>
    <lineage>
        <taxon>Bacteria</taxon>
        <taxon>Pseudomonadati</taxon>
        <taxon>Thermodesulfobacteriota</taxon>
        <taxon>Desulfuromonadia</taxon>
        <taxon>Desulfuromonadales</taxon>
        <taxon>Syntrophotaleaceae</taxon>
        <taxon>Syntrophotalea</taxon>
    </lineage>
</organism>
<gene>
    <name evidence="1" type="ordered locus">Pcar_3467</name>
</gene>
<dbReference type="AlphaFoldDB" id="J9UA89"/>
<dbReference type="EMBL" id="CP000142">
    <property type="protein sequence ID" value="AFR67617.1"/>
    <property type="molecule type" value="Genomic_DNA"/>
</dbReference>
<dbReference type="HOGENOM" id="CLU_2274695_0_0_7"/>
<reference evidence="1 2" key="2">
    <citation type="journal article" date="2012" name="BMC Genomics">
        <title>The genome of Pelobacter carbinolicus reveals surprising metabolic capabilities and physiological features.</title>
        <authorList>
            <person name="Aklujkar M."/>
            <person name="Haveman S.A."/>
            <person name="Didonato R.Jr."/>
            <person name="Chertkov O."/>
            <person name="Han C.S."/>
            <person name="Land M.L."/>
            <person name="Brown P."/>
            <person name="Lovley D.R."/>
        </authorList>
    </citation>
    <scope>NUCLEOTIDE SEQUENCE [LARGE SCALE GENOMIC DNA]</scope>
    <source>
        <strain evidence="2">DSM 2380 / NBRC 103641 / GraBd1</strain>
    </source>
</reference>
<evidence type="ECO:0000313" key="2">
    <source>
        <dbReference type="Proteomes" id="UP000002534"/>
    </source>
</evidence>
<name>J9UA89_SYNC1</name>
<evidence type="ECO:0000313" key="1">
    <source>
        <dbReference type="EMBL" id="AFR67617.1"/>
    </source>
</evidence>